<evidence type="ECO:0000256" key="1">
    <source>
        <dbReference type="ARBA" id="ARBA00007665"/>
    </source>
</evidence>
<dbReference type="RefSeq" id="WP_382360582.1">
    <property type="nucleotide sequence ID" value="NZ_JBHLWV010000011.1"/>
</dbReference>
<comment type="similarity">
    <text evidence="1">Belongs to the IMPACT family.</text>
</comment>
<evidence type="ECO:0000259" key="2">
    <source>
        <dbReference type="Pfam" id="PF01205"/>
    </source>
</evidence>
<dbReference type="PANTHER" id="PTHR16301">
    <property type="entry name" value="IMPACT-RELATED"/>
    <property type="match status" value="1"/>
</dbReference>
<gene>
    <name evidence="3" type="ORF">ACFFJD_02770</name>
</gene>
<organism evidence="3 4">
    <name type="scientific">Gordonia phosphorivorans</name>
    <dbReference type="NCBI Taxonomy" id="1056982"/>
    <lineage>
        <taxon>Bacteria</taxon>
        <taxon>Bacillati</taxon>
        <taxon>Actinomycetota</taxon>
        <taxon>Actinomycetes</taxon>
        <taxon>Mycobacteriales</taxon>
        <taxon>Gordoniaceae</taxon>
        <taxon>Gordonia</taxon>
    </lineage>
</organism>
<accession>A0ABV6H4H0</accession>
<protein>
    <submittedName>
        <fullName evidence="3">IMPACT family protein</fullName>
    </submittedName>
</protein>
<dbReference type="InterPro" id="IPR036956">
    <property type="entry name" value="Impact_N_sf"/>
</dbReference>
<dbReference type="InterPro" id="IPR020568">
    <property type="entry name" value="Ribosomal_Su5_D2-typ_SF"/>
</dbReference>
<keyword evidence="4" id="KW-1185">Reference proteome</keyword>
<evidence type="ECO:0000313" key="3">
    <source>
        <dbReference type="EMBL" id="MFC0313776.1"/>
    </source>
</evidence>
<dbReference type="InterPro" id="IPR023582">
    <property type="entry name" value="Impact"/>
</dbReference>
<feature type="domain" description="Impact N-terminal" evidence="2">
    <location>
        <begin position="18"/>
        <end position="124"/>
    </location>
</feature>
<dbReference type="SUPFAM" id="SSF54211">
    <property type="entry name" value="Ribosomal protein S5 domain 2-like"/>
    <property type="match status" value="1"/>
</dbReference>
<dbReference type="Proteomes" id="UP001589783">
    <property type="component" value="Unassembled WGS sequence"/>
</dbReference>
<evidence type="ECO:0000313" key="4">
    <source>
        <dbReference type="Proteomes" id="UP001589783"/>
    </source>
</evidence>
<dbReference type="PANTHER" id="PTHR16301:SF20">
    <property type="entry name" value="IMPACT FAMILY MEMBER YIGZ"/>
    <property type="match status" value="1"/>
</dbReference>
<name>A0ABV6H4H0_9ACTN</name>
<proteinExistence type="inferred from homology"/>
<dbReference type="Pfam" id="PF01205">
    <property type="entry name" value="Impact_N"/>
    <property type="match status" value="1"/>
</dbReference>
<comment type="caution">
    <text evidence="3">The sequence shown here is derived from an EMBL/GenBank/DDBJ whole genome shotgun (WGS) entry which is preliminary data.</text>
</comment>
<dbReference type="InterPro" id="IPR001498">
    <property type="entry name" value="Impact_N"/>
</dbReference>
<dbReference type="Gene3D" id="3.30.230.30">
    <property type="entry name" value="Impact, N-terminal domain"/>
    <property type="match status" value="1"/>
</dbReference>
<reference evidence="3 4" key="1">
    <citation type="submission" date="2024-09" db="EMBL/GenBank/DDBJ databases">
        <authorList>
            <person name="Sun Q."/>
            <person name="Mori K."/>
        </authorList>
    </citation>
    <scope>NUCLEOTIDE SEQUENCE [LARGE SCALE GENOMIC DNA]</scope>
    <source>
        <strain evidence="3 4">CCM 7957</strain>
    </source>
</reference>
<sequence>MLILDPASGPVVDETVIKKSRFIATAIGIRSTEEFAEFLAGVTAAEPGARHVCWAYTVGSGSSLVARSSDDGEPGGTAGPPILAALQSREVANAAITVVRYFGGVKLGAGGLIRAYGGSANAVLDQAPLRAAVATAVLTVDAPIDAAGRLEGVLHALGTVLSVEYTAAAVRLVVEVPARDDVLVGDRILSLTSGAAAVVDIAHRLA</sequence>
<dbReference type="EMBL" id="JBHLWV010000011">
    <property type="protein sequence ID" value="MFC0313776.1"/>
    <property type="molecule type" value="Genomic_DNA"/>
</dbReference>